<dbReference type="PATRIC" id="fig|1641812.3.peg.2147"/>
<protein>
    <submittedName>
        <fullName evidence="1">Uncharacterized protein</fullName>
    </submittedName>
</protein>
<organism evidence="1 2">
    <name type="scientific">Microcystis aeruginosa NIES-2549</name>
    <dbReference type="NCBI Taxonomy" id="1641812"/>
    <lineage>
        <taxon>Bacteria</taxon>
        <taxon>Bacillati</taxon>
        <taxon>Cyanobacteriota</taxon>
        <taxon>Cyanophyceae</taxon>
        <taxon>Oscillatoriophycideae</taxon>
        <taxon>Chroococcales</taxon>
        <taxon>Microcystaceae</taxon>
        <taxon>Microcystis</taxon>
    </lineage>
</organism>
<proteinExistence type="predicted"/>
<dbReference type="REBASE" id="110139">
    <property type="entry name" value="Mae2549ORF2078P"/>
</dbReference>
<gene>
    <name evidence="1" type="ORF">MYAER_2077</name>
</gene>
<evidence type="ECO:0000313" key="2">
    <source>
        <dbReference type="Proteomes" id="UP000034103"/>
    </source>
</evidence>
<dbReference type="AlphaFoldDB" id="A0A0F6RL70"/>
<dbReference type="RefSeq" id="WP_235614839.1">
    <property type="nucleotide sequence ID" value="NZ_CP011304.1"/>
</dbReference>
<name>A0A0F6RL70_MICAE</name>
<dbReference type="EMBL" id="CP011304">
    <property type="protein sequence ID" value="AKE64425.1"/>
    <property type="molecule type" value="Genomic_DNA"/>
</dbReference>
<reference evidence="1 2" key="1">
    <citation type="journal article" date="2015" name="Genome Announc.">
        <title>Complete Genome Sequence of Microcystis aeruginosa NIES-2549, a Bloom-Forming Cyanobacterium from Lake Kasumigaura, Japan.</title>
        <authorList>
            <person name="Yamaguchi H."/>
            <person name="Suzuki S."/>
            <person name="Tanabe Y."/>
            <person name="Osana Y."/>
            <person name="Shimura Y."/>
            <person name="Ishida K."/>
            <person name="Kawachi M."/>
        </authorList>
    </citation>
    <scope>NUCLEOTIDE SEQUENCE [LARGE SCALE GENOMIC DNA]</scope>
    <source>
        <strain evidence="1 2">NIES-2549</strain>
    </source>
</reference>
<sequence>MSYIINKHSDTSFFSKQGQKITIDKVIFEHSLVECHSVVKKIVQDIPVDIFRILGIRNLSAFIGELFAIEFANKSQGLFINNPHQDGYPDLLLMDKNGKVFFEQLSQERRMRDKSPFSPFANGGVEVKATCGSVPTPRELKKTGKEKPDMGDTRIEVMKSYDWKAHHRETNNLIGILWDFENTIPQIVAVFFGNNLTDNDWGKIVQPKEGGGRTTSVSIMSRQGVKKMYKNWIMIKNDDRYINFVNKYNKDNLILK</sequence>
<evidence type="ECO:0000313" key="1">
    <source>
        <dbReference type="EMBL" id="AKE64425.1"/>
    </source>
</evidence>
<accession>A0A0F6RL70</accession>
<dbReference type="HOGENOM" id="CLU_1076551_0_0_3"/>
<dbReference type="Proteomes" id="UP000034103">
    <property type="component" value="Chromosome"/>
</dbReference>